<reference evidence="2" key="1">
    <citation type="submission" date="2021-02" db="EMBL/GenBank/DDBJ databases">
        <authorList>
            <person name="Nowell W R."/>
        </authorList>
    </citation>
    <scope>NUCLEOTIDE SEQUENCE</scope>
</reference>
<organism evidence="2 3">
    <name type="scientific">Rotaria sordida</name>
    <dbReference type="NCBI Taxonomy" id="392033"/>
    <lineage>
        <taxon>Eukaryota</taxon>
        <taxon>Metazoa</taxon>
        <taxon>Spiralia</taxon>
        <taxon>Gnathifera</taxon>
        <taxon>Rotifera</taxon>
        <taxon>Eurotatoria</taxon>
        <taxon>Bdelloidea</taxon>
        <taxon>Philodinida</taxon>
        <taxon>Philodinidae</taxon>
        <taxon>Rotaria</taxon>
    </lineage>
</organism>
<feature type="transmembrane region" description="Helical" evidence="1">
    <location>
        <begin position="175"/>
        <end position="194"/>
    </location>
</feature>
<evidence type="ECO:0008006" key="4">
    <source>
        <dbReference type="Google" id="ProtNLM"/>
    </source>
</evidence>
<comment type="caution">
    <text evidence="2">The sequence shown here is derived from an EMBL/GenBank/DDBJ whole genome shotgun (WGS) entry which is preliminary data.</text>
</comment>
<dbReference type="SUPFAM" id="SSF81321">
    <property type="entry name" value="Family A G protein-coupled receptor-like"/>
    <property type="match status" value="1"/>
</dbReference>
<feature type="transmembrane region" description="Helical" evidence="1">
    <location>
        <begin position="55"/>
        <end position="74"/>
    </location>
</feature>
<keyword evidence="1" id="KW-0812">Transmembrane</keyword>
<accession>A0A814X4D7</accession>
<feature type="transmembrane region" description="Helical" evidence="1">
    <location>
        <begin position="136"/>
        <end position="155"/>
    </location>
</feature>
<evidence type="ECO:0000313" key="3">
    <source>
        <dbReference type="Proteomes" id="UP000663864"/>
    </source>
</evidence>
<evidence type="ECO:0000256" key="1">
    <source>
        <dbReference type="SAM" id="Phobius"/>
    </source>
</evidence>
<name>A0A814X4D7_9BILA</name>
<feature type="transmembrane region" description="Helical" evidence="1">
    <location>
        <begin position="23"/>
        <end position="43"/>
    </location>
</feature>
<sequence>MSSTSDASLIAALNNASTQLNRYFAIFIIIFGVVGNTINICVLSRRPLRSNPCAWLFLASSIANGIGILAGLTTRPLTTWSADLTNTNQFLCKLRAFLLFNAITIGSWLIMLATVDRWLSSNIDANKRQRSTLKNAQIVSLIFLLTFPLAVDKLYSTITQSMPKSSLRITIENFVFNILLLVYNVSSGMPFYIYTLSGGSLFREALFSFLSTLGRKMMCQRG</sequence>
<feature type="transmembrane region" description="Helical" evidence="1">
    <location>
        <begin position="94"/>
        <end position="115"/>
    </location>
</feature>
<protein>
    <recommendedName>
        <fullName evidence="4">G-protein coupled receptors family 1 profile domain-containing protein</fullName>
    </recommendedName>
</protein>
<keyword evidence="1" id="KW-1133">Transmembrane helix</keyword>
<dbReference type="Gene3D" id="1.20.1070.10">
    <property type="entry name" value="Rhodopsin 7-helix transmembrane proteins"/>
    <property type="match status" value="1"/>
</dbReference>
<proteinExistence type="predicted"/>
<dbReference type="AlphaFoldDB" id="A0A814X4D7"/>
<dbReference type="EMBL" id="CAJNOT010001504">
    <property type="protein sequence ID" value="CAF1209280.1"/>
    <property type="molecule type" value="Genomic_DNA"/>
</dbReference>
<evidence type="ECO:0000313" key="2">
    <source>
        <dbReference type="EMBL" id="CAF1209280.1"/>
    </source>
</evidence>
<dbReference type="Proteomes" id="UP000663864">
    <property type="component" value="Unassembled WGS sequence"/>
</dbReference>
<gene>
    <name evidence="2" type="ORF">ZHD862_LOCUS23277</name>
</gene>
<keyword evidence="1" id="KW-0472">Membrane</keyword>